<protein>
    <submittedName>
        <fullName evidence="2">E3 ubiquitin-protein ligase HERC2</fullName>
    </submittedName>
</protein>
<evidence type="ECO:0000256" key="1">
    <source>
        <dbReference type="ARBA" id="ARBA00022737"/>
    </source>
</evidence>
<dbReference type="PANTHER" id="PTHR22870">
    <property type="entry name" value="REGULATOR OF CHROMOSOME CONDENSATION"/>
    <property type="match status" value="1"/>
</dbReference>
<dbReference type="AlphaFoldDB" id="A0A1Q9DJD6"/>
<dbReference type="OrthoDB" id="5370059at2759"/>
<organism evidence="2 3">
    <name type="scientific">Symbiodinium microadriaticum</name>
    <name type="common">Dinoflagellate</name>
    <name type="synonym">Zooxanthella microadriatica</name>
    <dbReference type="NCBI Taxonomy" id="2951"/>
    <lineage>
        <taxon>Eukaryota</taxon>
        <taxon>Sar</taxon>
        <taxon>Alveolata</taxon>
        <taxon>Dinophyceae</taxon>
        <taxon>Suessiales</taxon>
        <taxon>Symbiodiniaceae</taxon>
        <taxon>Symbiodinium</taxon>
    </lineage>
</organism>
<dbReference type="PANTHER" id="PTHR22870:SF408">
    <property type="entry name" value="OS09G0560450 PROTEIN"/>
    <property type="match status" value="1"/>
</dbReference>
<dbReference type="Proteomes" id="UP000186817">
    <property type="component" value="Unassembled WGS sequence"/>
</dbReference>
<dbReference type="EMBL" id="LSRX01000509">
    <property type="protein sequence ID" value="OLP95291.1"/>
    <property type="molecule type" value="Genomic_DNA"/>
</dbReference>
<keyword evidence="3" id="KW-1185">Reference proteome</keyword>
<dbReference type="InterPro" id="IPR051210">
    <property type="entry name" value="Ub_ligase/GEF_domain"/>
</dbReference>
<keyword evidence="1" id="KW-0677">Repeat</keyword>
<proteinExistence type="predicted"/>
<sequence length="583" mass="61261">MRLSDTPVCGPQGSELKTLYHQVENVSDALCSQYCGHRLDCFESYPAAKGCFLVLGDRKCWEVPTDFPGLAKLWFGLWSPGPLVPSWSAGGCKLSEAEEGEEMTATPCGGSVGPEPGTSLLPFGEVRPDWRAGKATLNFALELQMGGQRFDADFTPIAFNQGPPRPADAMALLLGDRAESEEGIAVLRSESSVDAEGNILVTAAVQADLEEKVGSLKRRAETALGVGSGRLVHSSKGVLDARAPIKRVRLQDGDSLVLHVSRVQVKATLCAFAAVLGDGAVRTWGDPAEGGDSSHVQDQLNDVQQIQATGGAFAAILADRSVVTWGYPTEGGDSSRVQDQLKNVQHIQASGNAFAAILDDGSVVTWGHSDNGGDSSSVQDQLQNVQQIQASHRAFAAVLVDGSVVTWGDADFGGDSSTVQNQLKNVQRVQATQGDCGGAFAAILADGSVVTWGDAGYGGDSSAVQNQLKNVQQVQAARGDCGGAFAAILADGSVVTWGHPVRGDSSRVQDQLKNVQQIQATDSAFAAILDDGSVVTWGHSDNGGNSSSMQAHLQNVQQIQASGVAFAAILRDGSLVFWGREEW</sequence>
<evidence type="ECO:0000313" key="2">
    <source>
        <dbReference type="EMBL" id="OLP95291.1"/>
    </source>
</evidence>
<evidence type="ECO:0000313" key="3">
    <source>
        <dbReference type="Proteomes" id="UP000186817"/>
    </source>
</evidence>
<dbReference type="InterPro" id="IPR009091">
    <property type="entry name" value="RCC1/BLIP-II"/>
</dbReference>
<reference evidence="2 3" key="1">
    <citation type="submission" date="2016-02" db="EMBL/GenBank/DDBJ databases">
        <title>Genome analysis of coral dinoflagellate symbionts highlights evolutionary adaptations to a symbiotic lifestyle.</title>
        <authorList>
            <person name="Aranda M."/>
            <person name="Li Y."/>
            <person name="Liew Y.J."/>
            <person name="Baumgarten S."/>
            <person name="Simakov O."/>
            <person name="Wilson M."/>
            <person name="Piel J."/>
            <person name="Ashoor H."/>
            <person name="Bougouffa S."/>
            <person name="Bajic V.B."/>
            <person name="Ryu T."/>
            <person name="Ravasi T."/>
            <person name="Bayer T."/>
            <person name="Micklem G."/>
            <person name="Kim H."/>
            <person name="Bhak J."/>
            <person name="Lajeunesse T.C."/>
            <person name="Voolstra C.R."/>
        </authorList>
    </citation>
    <scope>NUCLEOTIDE SEQUENCE [LARGE SCALE GENOMIC DNA]</scope>
    <source>
        <strain evidence="2 3">CCMP2467</strain>
    </source>
</reference>
<gene>
    <name evidence="2" type="primary">Herc2</name>
    <name evidence="2" type="ORF">AK812_SmicGene22605</name>
</gene>
<name>A0A1Q9DJD6_SYMMI</name>
<dbReference type="Gene3D" id="2.130.10.30">
    <property type="entry name" value="Regulator of chromosome condensation 1/beta-lactamase-inhibitor protein II"/>
    <property type="match status" value="2"/>
</dbReference>
<comment type="caution">
    <text evidence="2">The sequence shown here is derived from an EMBL/GenBank/DDBJ whole genome shotgun (WGS) entry which is preliminary data.</text>
</comment>
<dbReference type="SUPFAM" id="SSF50985">
    <property type="entry name" value="RCC1/BLIP-II"/>
    <property type="match status" value="1"/>
</dbReference>
<accession>A0A1Q9DJD6</accession>